<dbReference type="Gramene" id="KZM83314">
    <property type="protein sequence ID" value="KZM83314"/>
    <property type="gene ID" value="DCAR_030883"/>
</dbReference>
<protein>
    <submittedName>
        <fullName evidence="2">Uncharacterized protein</fullName>
    </submittedName>
</protein>
<comment type="caution">
    <text evidence="2">The sequence shown here is derived from an EMBL/GenBank/DDBJ whole genome shotgun (WGS) entry which is preliminary data.</text>
</comment>
<keyword evidence="1" id="KW-0812">Transmembrane</keyword>
<reference evidence="2" key="1">
    <citation type="journal article" date="2016" name="Nat. Genet.">
        <title>A high-quality carrot genome assembly provides new insights into carotenoid accumulation and asterid genome evolution.</title>
        <authorList>
            <person name="Iorizzo M."/>
            <person name="Ellison S."/>
            <person name="Senalik D."/>
            <person name="Zeng P."/>
            <person name="Satapoomin P."/>
            <person name="Huang J."/>
            <person name="Bowman M."/>
            <person name="Iovene M."/>
            <person name="Sanseverino W."/>
            <person name="Cavagnaro P."/>
            <person name="Yildiz M."/>
            <person name="Macko-Podgorni A."/>
            <person name="Moranska E."/>
            <person name="Grzebelus E."/>
            <person name="Grzebelus D."/>
            <person name="Ashrafi H."/>
            <person name="Zheng Z."/>
            <person name="Cheng S."/>
            <person name="Spooner D."/>
            <person name="Van Deynze A."/>
            <person name="Simon P."/>
        </authorList>
    </citation>
    <scope>NUCLEOTIDE SEQUENCE [LARGE SCALE GENOMIC DNA]</scope>
    <source>
        <tissue evidence="2">Leaf</tissue>
    </source>
</reference>
<organism evidence="2">
    <name type="scientific">Daucus carota subsp. sativus</name>
    <name type="common">Carrot</name>
    <dbReference type="NCBI Taxonomy" id="79200"/>
    <lineage>
        <taxon>Eukaryota</taxon>
        <taxon>Viridiplantae</taxon>
        <taxon>Streptophyta</taxon>
        <taxon>Embryophyta</taxon>
        <taxon>Tracheophyta</taxon>
        <taxon>Spermatophyta</taxon>
        <taxon>Magnoliopsida</taxon>
        <taxon>eudicotyledons</taxon>
        <taxon>Gunneridae</taxon>
        <taxon>Pentapetalae</taxon>
        <taxon>asterids</taxon>
        <taxon>campanulids</taxon>
        <taxon>Apiales</taxon>
        <taxon>Apiaceae</taxon>
        <taxon>Apioideae</taxon>
        <taxon>Scandiceae</taxon>
        <taxon>Daucinae</taxon>
        <taxon>Daucus</taxon>
        <taxon>Daucus sect. Daucus</taxon>
    </lineage>
</organism>
<name>A0A175YI02_DAUCS</name>
<dbReference type="AlphaFoldDB" id="A0A175YI02"/>
<feature type="transmembrane region" description="Helical" evidence="1">
    <location>
        <begin position="30"/>
        <end position="48"/>
    </location>
</feature>
<keyword evidence="1" id="KW-1133">Transmembrane helix</keyword>
<evidence type="ECO:0000313" key="2">
    <source>
        <dbReference type="EMBL" id="KZM83314.1"/>
    </source>
</evidence>
<dbReference type="EMBL" id="LNRQ01000009">
    <property type="protein sequence ID" value="KZM83314.1"/>
    <property type="molecule type" value="Genomic_DNA"/>
</dbReference>
<proteinExistence type="predicted"/>
<evidence type="ECO:0000256" key="1">
    <source>
        <dbReference type="SAM" id="Phobius"/>
    </source>
</evidence>
<sequence>MTVSKIMILSCTAATHPKLKEVASEKSKNMFRAISLLTYIFFINSLVFF</sequence>
<accession>A0A175YI02</accession>
<gene>
    <name evidence="2" type="ORF">DCAR_030883</name>
</gene>
<keyword evidence="1" id="KW-0472">Membrane</keyword>